<feature type="transmembrane region" description="Helical" evidence="1">
    <location>
        <begin position="60"/>
        <end position="76"/>
    </location>
</feature>
<gene>
    <name evidence="2" type="ORF">J4050_14425</name>
</gene>
<evidence type="ECO:0000313" key="3">
    <source>
        <dbReference type="Proteomes" id="UP000676776"/>
    </source>
</evidence>
<organism evidence="2 3">
    <name type="scientific">Winogradskyella pelagia</name>
    <dbReference type="NCBI Taxonomy" id="2819984"/>
    <lineage>
        <taxon>Bacteria</taxon>
        <taxon>Pseudomonadati</taxon>
        <taxon>Bacteroidota</taxon>
        <taxon>Flavobacteriia</taxon>
        <taxon>Flavobacteriales</taxon>
        <taxon>Flavobacteriaceae</taxon>
        <taxon>Winogradskyella</taxon>
    </lineage>
</organism>
<keyword evidence="1" id="KW-0472">Membrane</keyword>
<name>A0ABS3T668_9FLAO</name>
<evidence type="ECO:0000313" key="2">
    <source>
        <dbReference type="EMBL" id="MBO3117949.1"/>
    </source>
</evidence>
<reference evidence="2 3" key="1">
    <citation type="submission" date="2021-03" db="EMBL/GenBank/DDBJ databases">
        <title>Winogradskyella sp. nov., isolated from costal sediment.</title>
        <authorList>
            <person name="Gao C."/>
        </authorList>
    </citation>
    <scope>NUCLEOTIDE SEQUENCE [LARGE SCALE GENOMIC DNA]</scope>
    <source>
        <strain evidence="2 3">DF17</strain>
    </source>
</reference>
<sequence length="102" mass="11667">MQVTIIFEDLNLSALGLSASSRKSLRKSLKLRISKNLQIYSILILLGILCFLFRMLVPGIIVITISTLWYGLLSYFKNAFSMEIKFSDDDALEEIVKKDLYN</sequence>
<keyword evidence="1" id="KW-1133">Transmembrane helix</keyword>
<dbReference type="Proteomes" id="UP000676776">
    <property type="component" value="Unassembled WGS sequence"/>
</dbReference>
<protein>
    <submittedName>
        <fullName evidence="2">Uncharacterized protein</fullName>
    </submittedName>
</protein>
<keyword evidence="3" id="KW-1185">Reference proteome</keyword>
<accession>A0ABS3T668</accession>
<dbReference type="RefSeq" id="WP_208155303.1">
    <property type="nucleotide sequence ID" value="NZ_JAGEVF010000015.1"/>
</dbReference>
<feature type="transmembrane region" description="Helical" evidence="1">
    <location>
        <begin position="37"/>
        <end position="54"/>
    </location>
</feature>
<comment type="caution">
    <text evidence="2">The sequence shown here is derived from an EMBL/GenBank/DDBJ whole genome shotgun (WGS) entry which is preliminary data.</text>
</comment>
<proteinExistence type="predicted"/>
<evidence type="ECO:0000256" key="1">
    <source>
        <dbReference type="SAM" id="Phobius"/>
    </source>
</evidence>
<dbReference type="EMBL" id="JAGEVF010000015">
    <property type="protein sequence ID" value="MBO3117949.1"/>
    <property type="molecule type" value="Genomic_DNA"/>
</dbReference>
<keyword evidence="1" id="KW-0812">Transmembrane</keyword>